<evidence type="ECO:0000256" key="1">
    <source>
        <dbReference type="SAM" id="MobiDB-lite"/>
    </source>
</evidence>
<reference evidence="2" key="2">
    <citation type="journal article" date="2015" name="Fish Shellfish Immunol.">
        <title>Early steps in the European eel (Anguilla anguilla)-Vibrio vulnificus interaction in the gills: Role of the RtxA13 toxin.</title>
        <authorList>
            <person name="Callol A."/>
            <person name="Pajuelo D."/>
            <person name="Ebbesson L."/>
            <person name="Teles M."/>
            <person name="MacKenzie S."/>
            <person name="Amaro C."/>
        </authorList>
    </citation>
    <scope>NUCLEOTIDE SEQUENCE</scope>
</reference>
<feature type="compositionally biased region" description="Polar residues" evidence="1">
    <location>
        <begin position="1"/>
        <end position="30"/>
    </location>
</feature>
<accession>A0A0E9W4Z7</accession>
<sequence length="36" mass="4165">MRPSGQTHICRDSNSTHFKTQKSTMLQKNHSVPHFP</sequence>
<dbReference type="AlphaFoldDB" id="A0A0E9W4Z7"/>
<reference evidence="2" key="1">
    <citation type="submission" date="2014-11" db="EMBL/GenBank/DDBJ databases">
        <authorList>
            <person name="Amaro Gonzalez C."/>
        </authorList>
    </citation>
    <scope>NUCLEOTIDE SEQUENCE</scope>
</reference>
<feature type="region of interest" description="Disordered" evidence="1">
    <location>
        <begin position="1"/>
        <end position="36"/>
    </location>
</feature>
<proteinExistence type="predicted"/>
<evidence type="ECO:0000313" key="2">
    <source>
        <dbReference type="EMBL" id="JAH85371.1"/>
    </source>
</evidence>
<dbReference type="EMBL" id="GBXM01023206">
    <property type="protein sequence ID" value="JAH85371.1"/>
    <property type="molecule type" value="Transcribed_RNA"/>
</dbReference>
<organism evidence="2">
    <name type="scientific">Anguilla anguilla</name>
    <name type="common">European freshwater eel</name>
    <name type="synonym">Muraena anguilla</name>
    <dbReference type="NCBI Taxonomy" id="7936"/>
    <lineage>
        <taxon>Eukaryota</taxon>
        <taxon>Metazoa</taxon>
        <taxon>Chordata</taxon>
        <taxon>Craniata</taxon>
        <taxon>Vertebrata</taxon>
        <taxon>Euteleostomi</taxon>
        <taxon>Actinopterygii</taxon>
        <taxon>Neopterygii</taxon>
        <taxon>Teleostei</taxon>
        <taxon>Anguilliformes</taxon>
        <taxon>Anguillidae</taxon>
        <taxon>Anguilla</taxon>
    </lineage>
</organism>
<protein>
    <submittedName>
        <fullName evidence="2">Uncharacterized protein</fullName>
    </submittedName>
</protein>
<name>A0A0E9W4Z7_ANGAN</name>